<gene>
    <name evidence="1" type="ORF">7S4_31</name>
</gene>
<evidence type="ECO:0000313" key="1">
    <source>
        <dbReference type="EMBL" id="ASN71817.1"/>
    </source>
</evidence>
<sequence>MVAQVKVHASCGCYVGESKWKQGLHDWYKEPDECNWEDIVLLDKEDWEDEMASMKCPKCGAELTQDMEHFDLVSEV</sequence>
<accession>A0A2H4JEA1</accession>
<protein>
    <submittedName>
        <fullName evidence="1">Uncharacterized protein</fullName>
    </submittedName>
</protein>
<organism evidence="1">
    <name type="scientific">uncultured Caudovirales phage</name>
    <dbReference type="NCBI Taxonomy" id="2100421"/>
    <lineage>
        <taxon>Viruses</taxon>
        <taxon>Duplodnaviria</taxon>
        <taxon>Heunggongvirae</taxon>
        <taxon>Uroviricota</taxon>
        <taxon>Caudoviricetes</taxon>
        <taxon>Peduoviridae</taxon>
        <taxon>Maltschvirus</taxon>
        <taxon>Maltschvirus maltsch</taxon>
    </lineage>
</organism>
<dbReference type="EMBL" id="MF417933">
    <property type="protein sequence ID" value="ASN71817.1"/>
    <property type="molecule type" value="Genomic_DNA"/>
</dbReference>
<name>A0A2H4JEA1_9CAUD</name>
<proteinExistence type="predicted"/>
<reference evidence="1" key="1">
    <citation type="submission" date="2017-06" db="EMBL/GenBank/DDBJ databases">
        <title>Novel phages from South African skin metaviromes.</title>
        <authorList>
            <person name="van Zyl L.J."/>
            <person name="Abrahams Y."/>
            <person name="Stander E.A."/>
            <person name="Kirby B.M."/>
            <person name="Clavaud C."/>
            <person name="Farcet C."/>
            <person name="Breton L."/>
            <person name="Trindade M.I."/>
        </authorList>
    </citation>
    <scope>NUCLEOTIDE SEQUENCE</scope>
</reference>